<dbReference type="Gene3D" id="3.40.50.2300">
    <property type="match status" value="1"/>
</dbReference>
<dbReference type="Pfam" id="PF20714">
    <property type="entry name" value="HTH_64"/>
    <property type="match status" value="1"/>
</dbReference>
<keyword evidence="7" id="KW-0010">Activator</keyword>
<dbReference type="SMART" id="SM00448">
    <property type="entry name" value="REC"/>
    <property type="match status" value="1"/>
</dbReference>
<evidence type="ECO:0000256" key="5">
    <source>
        <dbReference type="ARBA" id="ARBA00023015"/>
    </source>
</evidence>
<dbReference type="Proteomes" id="UP000468638">
    <property type="component" value="Unassembled WGS sequence"/>
</dbReference>
<dbReference type="InterPro" id="IPR011006">
    <property type="entry name" value="CheY-like_superfamily"/>
</dbReference>
<dbReference type="EMBL" id="WMEQ01000015">
    <property type="protein sequence ID" value="MYL35254.1"/>
    <property type="molecule type" value="Genomic_DNA"/>
</dbReference>
<gene>
    <name evidence="12" type="ORF">GLW05_16880</name>
</gene>
<accession>A0A6I5A4J9</accession>
<evidence type="ECO:0000256" key="10">
    <source>
        <dbReference type="SAM" id="Coils"/>
    </source>
</evidence>
<dbReference type="PIRSF" id="PIRSF006171">
    <property type="entry name" value="RR_citrat_malat"/>
    <property type="match status" value="1"/>
</dbReference>
<evidence type="ECO:0000313" key="12">
    <source>
        <dbReference type="EMBL" id="MYL35254.1"/>
    </source>
</evidence>
<comment type="caution">
    <text evidence="12">The sequence shown here is derived from an EMBL/GenBank/DDBJ whole genome shotgun (WGS) entry which is preliminary data.</text>
</comment>
<feature type="coiled-coil region" evidence="10">
    <location>
        <begin position="108"/>
        <end position="156"/>
    </location>
</feature>
<evidence type="ECO:0000256" key="9">
    <source>
        <dbReference type="PROSITE-ProRule" id="PRU00169"/>
    </source>
</evidence>
<dbReference type="PANTHER" id="PTHR45526:SF1">
    <property type="entry name" value="TRANSCRIPTIONAL REGULATORY PROTEIN DCUR-RELATED"/>
    <property type="match status" value="1"/>
</dbReference>
<evidence type="ECO:0000256" key="1">
    <source>
        <dbReference type="ARBA" id="ARBA00004496"/>
    </source>
</evidence>
<dbReference type="PROSITE" id="PS50110">
    <property type="entry name" value="RESPONSE_REGULATORY"/>
    <property type="match status" value="1"/>
</dbReference>
<dbReference type="GO" id="GO:0003677">
    <property type="term" value="F:DNA binding"/>
    <property type="evidence" value="ECO:0007669"/>
    <property type="project" value="UniProtKB-KW"/>
</dbReference>
<keyword evidence="4" id="KW-0902">Two-component regulatory system</keyword>
<dbReference type="PANTHER" id="PTHR45526">
    <property type="entry name" value="TRANSCRIPTIONAL REGULATORY PROTEIN DPIA"/>
    <property type="match status" value="1"/>
</dbReference>
<dbReference type="CDD" id="cd19925">
    <property type="entry name" value="REC_citrate_TCS"/>
    <property type="match status" value="1"/>
</dbReference>
<evidence type="ECO:0000259" key="11">
    <source>
        <dbReference type="PROSITE" id="PS50110"/>
    </source>
</evidence>
<name>A0A6I5A4J9_9BACI</name>
<keyword evidence="2" id="KW-0963">Cytoplasm</keyword>
<evidence type="ECO:0000256" key="7">
    <source>
        <dbReference type="ARBA" id="ARBA00023159"/>
    </source>
</evidence>
<dbReference type="AlphaFoldDB" id="A0A6I5A4J9"/>
<evidence type="ECO:0000313" key="13">
    <source>
        <dbReference type="Proteomes" id="UP000468638"/>
    </source>
</evidence>
<evidence type="ECO:0000256" key="3">
    <source>
        <dbReference type="ARBA" id="ARBA00022553"/>
    </source>
</evidence>
<protein>
    <submittedName>
        <fullName evidence="12">Response regulator</fullName>
    </submittedName>
</protein>
<reference evidence="12 13" key="1">
    <citation type="submission" date="2019-11" db="EMBL/GenBank/DDBJ databases">
        <title>Genome sequences of 17 halophilic strains isolated from different environments.</title>
        <authorList>
            <person name="Furrow R.E."/>
        </authorList>
    </citation>
    <scope>NUCLEOTIDE SEQUENCE [LARGE SCALE GENOMIC DNA]</scope>
    <source>
        <strain evidence="12 13">22514_16_FS</strain>
    </source>
</reference>
<comment type="subcellular location">
    <subcellularLocation>
        <location evidence="1">Cytoplasm</location>
    </subcellularLocation>
</comment>
<dbReference type="InterPro" id="IPR051271">
    <property type="entry name" value="2C-system_Tx_regulators"/>
</dbReference>
<dbReference type="GO" id="GO:0005737">
    <property type="term" value="C:cytoplasm"/>
    <property type="evidence" value="ECO:0007669"/>
    <property type="project" value="UniProtKB-SubCell"/>
</dbReference>
<dbReference type="SUPFAM" id="SSF52172">
    <property type="entry name" value="CheY-like"/>
    <property type="match status" value="1"/>
</dbReference>
<evidence type="ECO:0000256" key="2">
    <source>
        <dbReference type="ARBA" id="ARBA00022490"/>
    </source>
</evidence>
<feature type="modified residue" description="4-aspartylphosphate" evidence="9">
    <location>
        <position position="54"/>
    </location>
</feature>
<evidence type="ECO:0000256" key="4">
    <source>
        <dbReference type="ARBA" id="ARBA00023012"/>
    </source>
</evidence>
<proteinExistence type="predicted"/>
<evidence type="ECO:0000256" key="8">
    <source>
        <dbReference type="ARBA" id="ARBA00023163"/>
    </source>
</evidence>
<keyword evidence="6" id="KW-0238">DNA-binding</keyword>
<keyword evidence="8" id="KW-0804">Transcription</keyword>
<keyword evidence="5" id="KW-0805">Transcription regulation</keyword>
<feature type="domain" description="Response regulatory" evidence="11">
    <location>
        <begin position="3"/>
        <end position="119"/>
    </location>
</feature>
<dbReference type="InterPro" id="IPR048714">
    <property type="entry name" value="DpiA-like_HTH"/>
</dbReference>
<evidence type="ECO:0000256" key="6">
    <source>
        <dbReference type="ARBA" id="ARBA00023125"/>
    </source>
</evidence>
<dbReference type="GO" id="GO:0003700">
    <property type="term" value="F:DNA-binding transcription factor activity"/>
    <property type="evidence" value="ECO:0007669"/>
    <property type="project" value="InterPro"/>
</dbReference>
<organism evidence="12 13">
    <name type="scientific">Pontibacillus yanchengensis</name>
    <dbReference type="NCBI Taxonomy" id="462910"/>
    <lineage>
        <taxon>Bacteria</taxon>
        <taxon>Bacillati</taxon>
        <taxon>Bacillota</taxon>
        <taxon>Bacilli</taxon>
        <taxon>Bacillales</taxon>
        <taxon>Bacillaceae</taxon>
        <taxon>Pontibacillus</taxon>
    </lineage>
</organism>
<dbReference type="InterPro" id="IPR001789">
    <property type="entry name" value="Sig_transdc_resp-reg_receiver"/>
</dbReference>
<dbReference type="GO" id="GO:0000156">
    <property type="term" value="F:phosphorelay response regulator activity"/>
    <property type="evidence" value="ECO:0007669"/>
    <property type="project" value="TreeGrafter"/>
</dbReference>
<keyword evidence="10" id="KW-0175">Coiled coil</keyword>
<keyword evidence="3 9" id="KW-0597">Phosphoprotein</keyword>
<sequence>MIKVLLIEDDPMVQEVNKQFIDSVEGFLVIDKASNGKEGIEKVQQLQPDLVLLDIYIPSQDGISVLQQIRSEQLTVDVIAVTAANDKQTIRTILQQGAVDYIMKPFQFERMKHALEQYKRYRTRLEEEGAMNQQSLDELLHNQANQEERISDKQHDLPKGLNEVTLNQIREYISNQQQSQSAEEVAIGIGIARVTARRYLEYLKEVGDIRLSIQYGGVGRPMNRYVRK</sequence>
<dbReference type="Pfam" id="PF00072">
    <property type="entry name" value="Response_reg"/>
    <property type="match status" value="1"/>
</dbReference>
<dbReference type="InterPro" id="IPR024187">
    <property type="entry name" value="Sig_transdc_resp-reg_cit/mal"/>
</dbReference>
<dbReference type="OrthoDB" id="9759232at2"/>